<dbReference type="InterPro" id="IPR050583">
    <property type="entry name" value="Mycobacterial_A85_antigen"/>
</dbReference>
<proteinExistence type="predicted"/>
<dbReference type="InterPro" id="IPR029058">
    <property type="entry name" value="AB_hydrolase_fold"/>
</dbReference>
<sequence length="234" mass="26305">MASEFFFSYNKKMKEIIVEEKHIYIYGEGSASAPLVITNTFQGDGSSVYSALCSMTDKKVNLAVISDVNWDDEMSPWECPPLNKNVSPCTGGADKYLTKLTDSIIPAIKKELGAEPEYMVIAGYSLAGLFAIYSLYKTDIFSRAVSASGSMWFPDFIEYTRKNEFCRKPDKVYFSLGDKEAHTRNALLGTVEDRTNEIYGHYKDEGIDTVFEMNPGNHFRDADIRLAKGIAWIL</sequence>
<dbReference type="HOGENOM" id="CLU_039834_4_1_9"/>
<dbReference type="eggNOG" id="COG2819">
    <property type="taxonomic scope" value="Bacteria"/>
</dbReference>
<accession>E0RYD7</accession>
<evidence type="ECO:0000313" key="1">
    <source>
        <dbReference type="EMBL" id="ADL35395.1"/>
    </source>
</evidence>
<dbReference type="Proteomes" id="UP000001299">
    <property type="component" value="Chromosome 1"/>
</dbReference>
<dbReference type="SUPFAM" id="SSF53474">
    <property type="entry name" value="alpha/beta-Hydrolases"/>
    <property type="match status" value="1"/>
</dbReference>
<keyword evidence="2" id="KW-1185">Reference proteome</keyword>
<dbReference type="Gene3D" id="3.40.50.1820">
    <property type="entry name" value="alpha/beta hydrolase"/>
    <property type="match status" value="1"/>
</dbReference>
<dbReference type="PANTHER" id="PTHR48098">
    <property type="entry name" value="ENTEROCHELIN ESTERASE-RELATED"/>
    <property type="match status" value="1"/>
</dbReference>
<evidence type="ECO:0000313" key="2">
    <source>
        <dbReference type="Proteomes" id="UP000001299"/>
    </source>
</evidence>
<protein>
    <submittedName>
        <fullName evidence="1">Carbohydrate esterase family 1 Est1D</fullName>
    </submittedName>
</protein>
<dbReference type="KEGG" id="bpb:bpr_I2662"/>
<dbReference type="EMBL" id="CP001810">
    <property type="protein sequence ID" value="ADL35395.1"/>
    <property type="molecule type" value="Genomic_DNA"/>
</dbReference>
<dbReference type="InterPro" id="IPR000801">
    <property type="entry name" value="Esterase-like"/>
</dbReference>
<organism evidence="1 2">
    <name type="scientific">Butyrivibrio proteoclasticus (strain ATCC 51982 / DSM 14932 / B316)</name>
    <name type="common">Clostridium proteoclasticum</name>
    <dbReference type="NCBI Taxonomy" id="515622"/>
    <lineage>
        <taxon>Bacteria</taxon>
        <taxon>Bacillati</taxon>
        <taxon>Bacillota</taxon>
        <taxon>Clostridia</taxon>
        <taxon>Lachnospirales</taxon>
        <taxon>Lachnospiraceae</taxon>
        <taxon>Butyrivibrio</taxon>
    </lineage>
</organism>
<dbReference type="PANTHER" id="PTHR48098:SF6">
    <property type="entry name" value="FERRI-BACILLIBACTIN ESTERASE BESA"/>
    <property type="match status" value="1"/>
</dbReference>
<dbReference type="Pfam" id="PF00756">
    <property type="entry name" value="Esterase"/>
    <property type="match status" value="1"/>
</dbReference>
<reference evidence="1 2" key="1">
    <citation type="journal article" date="2010" name="PLoS ONE">
        <title>The glycobiome of the rumen bacterium Butyrivibrio proteoclasticus B316(T) highlights adaptation to a polysaccharide-rich environment.</title>
        <authorList>
            <person name="Kelly W.J."/>
            <person name="Leahy S.C."/>
            <person name="Altermann E."/>
            <person name="Yeoman C.J."/>
            <person name="Dunne J.C."/>
            <person name="Kong Z."/>
            <person name="Pacheco D.M."/>
            <person name="Li D."/>
            <person name="Noel S.J."/>
            <person name="Moon C.D."/>
            <person name="Cookson A.L."/>
            <person name="Attwood G.T."/>
        </authorList>
    </citation>
    <scope>NUCLEOTIDE SEQUENCE [LARGE SCALE GENOMIC DNA]</scope>
    <source>
        <strain evidence="2">ATCC 51982 / DSM 14932 / B316</strain>
    </source>
</reference>
<gene>
    <name evidence="1" type="primary">est1D</name>
    <name evidence="1" type="ordered locus">bpr_I2662</name>
</gene>
<name>E0RYD7_BUTPB</name>
<dbReference type="AlphaFoldDB" id="E0RYD7"/>
<dbReference type="STRING" id="515622.bpr_I2662"/>